<dbReference type="GO" id="GO:0005634">
    <property type="term" value="C:nucleus"/>
    <property type="evidence" value="ECO:0007669"/>
    <property type="project" value="UniProtKB-SubCell"/>
</dbReference>
<dbReference type="AlphaFoldDB" id="A0A0A1TA01"/>
<dbReference type="OrthoDB" id="5384689at2759"/>
<evidence type="ECO:0000256" key="2">
    <source>
        <dbReference type="ARBA" id="ARBA00004496"/>
    </source>
</evidence>
<feature type="domain" description="Velvet" evidence="10">
    <location>
        <begin position="30"/>
        <end position="226"/>
    </location>
</feature>
<dbReference type="Pfam" id="PF11754">
    <property type="entry name" value="Velvet"/>
    <property type="match status" value="2"/>
</dbReference>
<dbReference type="Gene3D" id="2.60.40.3960">
    <property type="entry name" value="Velvet domain"/>
    <property type="match status" value="1"/>
</dbReference>
<protein>
    <recommendedName>
        <fullName evidence="10">Velvet domain-containing protein</fullName>
    </recommendedName>
</protein>
<feature type="compositionally biased region" description="Polar residues" evidence="9">
    <location>
        <begin position="342"/>
        <end position="356"/>
    </location>
</feature>
<reference evidence="11 12" key="1">
    <citation type="journal article" date="2015" name="Genome Announc.">
        <title>Draft Genome Sequence and Gene Annotation of the Entomopathogenic Fungus Verticillium hemipterigenum.</title>
        <authorList>
            <person name="Horn F."/>
            <person name="Habel A."/>
            <person name="Scharf D.H."/>
            <person name="Dworschak J."/>
            <person name="Brakhage A.A."/>
            <person name="Guthke R."/>
            <person name="Hertweck C."/>
            <person name="Linde J."/>
        </authorList>
    </citation>
    <scope>NUCLEOTIDE SEQUENCE [LARGE SCALE GENOMIC DNA]</scope>
</reference>
<evidence type="ECO:0000256" key="9">
    <source>
        <dbReference type="SAM" id="MobiDB-lite"/>
    </source>
</evidence>
<feature type="compositionally biased region" description="Low complexity" evidence="9">
    <location>
        <begin position="384"/>
        <end position="400"/>
    </location>
</feature>
<dbReference type="HOGENOM" id="CLU_022491_2_0_1"/>
<dbReference type="PANTHER" id="PTHR33572">
    <property type="entry name" value="SPORE DEVELOPMENT REGULATOR VOSA"/>
    <property type="match status" value="1"/>
</dbReference>
<dbReference type="InterPro" id="IPR038491">
    <property type="entry name" value="Velvet_dom_sf"/>
</dbReference>
<organism evidence="11 12">
    <name type="scientific">[Torrubiella] hemipterigena</name>
    <dbReference type="NCBI Taxonomy" id="1531966"/>
    <lineage>
        <taxon>Eukaryota</taxon>
        <taxon>Fungi</taxon>
        <taxon>Dikarya</taxon>
        <taxon>Ascomycota</taxon>
        <taxon>Pezizomycotina</taxon>
        <taxon>Sordariomycetes</taxon>
        <taxon>Hypocreomycetidae</taxon>
        <taxon>Hypocreales</taxon>
        <taxon>Clavicipitaceae</taxon>
        <taxon>Clavicipitaceae incertae sedis</taxon>
        <taxon>'Torrubiella' clade</taxon>
    </lineage>
</organism>
<dbReference type="GO" id="GO:0030435">
    <property type="term" value="P:sporulation resulting in formation of a cellular spore"/>
    <property type="evidence" value="ECO:0007669"/>
    <property type="project" value="UniProtKB-KW"/>
</dbReference>
<dbReference type="GO" id="GO:0051176">
    <property type="term" value="P:positive regulation of sulfur metabolic process"/>
    <property type="evidence" value="ECO:0007669"/>
    <property type="project" value="UniProtKB-ARBA"/>
</dbReference>
<evidence type="ECO:0000256" key="6">
    <source>
        <dbReference type="ARBA" id="ARBA00023163"/>
    </source>
</evidence>
<comment type="similarity">
    <text evidence="8">Belongs to the velvet family. VeA subfamily.</text>
</comment>
<proteinExistence type="inferred from homology"/>
<feature type="compositionally biased region" description="Basic and acidic residues" evidence="9">
    <location>
        <begin position="236"/>
        <end position="251"/>
    </location>
</feature>
<name>A0A0A1TA01_9HYPO</name>
<evidence type="ECO:0000256" key="7">
    <source>
        <dbReference type="ARBA" id="ARBA00023242"/>
    </source>
</evidence>
<dbReference type="FunFam" id="2.60.40.3960:FF:000001">
    <property type="entry name" value="Sexual development activator VeA"/>
    <property type="match status" value="1"/>
</dbReference>
<evidence type="ECO:0000256" key="1">
    <source>
        <dbReference type="ARBA" id="ARBA00004123"/>
    </source>
</evidence>
<evidence type="ECO:0000256" key="3">
    <source>
        <dbReference type="ARBA" id="ARBA00022490"/>
    </source>
</evidence>
<evidence type="ECO:0000259" key="10">
    <source>
        <dbReference type="PROSITE" id="PS51821"/>
    </source>
</evidence>
<dbReference type="EMBL" id="CDHN01000004">
    <property type="protein sequence ID" value="CEJ91619.1"/>
    <property type="molecule type" value="Genomic_DNA"/>
</dbReference>
<dbReference type="GO" id="GO:0034250">
    <property type="term" value="P:positive regulation of amide metabolic process"/>
    <property type="evidence" value="ECO:0007669"/>
    <property type="project" value="UniProtKB-ARBA"/>
</dbReference>
<dbReference type="PANTHER" id="PTHR33572:SF14">
    <property type="entry name" value="DEVELOPMENTAL AND SECONDARY METABOLISM REGULATOR VEA"/>
    <property type="match status" value="1"/>
</dbReference>
<sequence>MTTFDVDRVPATTTDSQENVHHMRRETRDGRVLWYQLTVLQQPECARACGSGFKANSDRRPVDPPPVVEIRIFEGPSIEEGKDITFDYNANFFLYASLEQARPMAQPIGRMHTSLSSNPPVLTGVPASGVAYLDRPTAAGYFIFPDLSVRHEGYFRLSFSLYEACKEEKDFDMDQPMGDAYSGVDWRMNIKTVPFNVYSAKKFPGLMESTELSKTVANQGCRVRIRRDVRMRKRDTKSNSGRDGHDSDRIRSRATPPSAGGRARSQSNSSENPSGYETDDRRHAGVDSYGAPLPPVYEAPPLQQHTPMTFAGDHGAPHYAAPRHYPPLNSSYPPSPYVKQEASYSGYQSVRATPQPQEAAVHHSHQGSSSTSPYGSMEADSRRTSYTPSHHHSSSISSQPSLAPLKIASLMSPLPPIEADTDVPPVSSAHIAVGAKRHHDAVFSQSTKPLYDGNRPVDPHFRPRGHSQMEPAEQLYSRAVYSRANGKIGVISFNQYQ</sequence>
<feature type="region of interest" description="Disordered" evidence="9">
    <location>
        <begin position="1"/>
        <end position="24"/>
    </location>
</feature>
<dbReference type="Proteomes" id="UP000039046">
    <property type="component" value="Unassembled WGS sequence"/>
</dbReference>
<gene>
    <name evidence="11" type="ORF">VHEMI07320</name>
</gene>
<dbReference type="STRING" id="1531966.A0A0A1TA01"/>
<evidence type="ECO:0000256" key="8">
    <source>
        <dbReference type="ARBA" id="ARBA00038005"/>
    </source>
</evidence>
<keyword evidence="5" id="KW-0805">Transcription regulation</keyword>
<feature type="compositionally biased region" description="Basic residues" evidence="9">
    <location>
        <begin position="223"/>
        <end position="235"/>
    </location>
</feature>
<dbReference type="PROSITE" id="PS51821">
    <property type="entry name" value="VELVET"/>
    <property type="match status" value="1"/>
</dbReference>
<comment type="subcellular location">
    <subcellularLocation>
        <location evidence="2">Cytoplasm</location>
    </subcellularLocation>
    <subcellularLocation>
        <location evidence="1">Nucleus</location>
    </subcellularLocation>
</comment>
<keyword evidence="6" id="KW-0804">Transcription</keyword>
<dbReference type="InterPro" id="IPR021740">
    <property type="entry name" value="Velvet"/>
</dbReference>
<evidence type="ECO:0000313" key="11">
    <source>
        <dbReference type="EMBL" id="CEJ91619.1"/>
    </source>
</evidence>
<feature type="compositionally biased region" description="Low complexity" evidence="9">
    <location>
        <begin position="317"/>
        <end position="332"/>
    </location>
</feature>
<evidence type="ECO:0000256" key="5">
    <source>
        <dbReference type="ARBA" id="ARBA00023015"/>
    </source>
</evidence>
<feature type="compositionally biased region" description="Polar residues" evidence="9">
    <location>
        <begin position="264"/>
        <end position="275"/>
    </location>
</feature>
<dbReference type="GO" id="GO:0005737">
    <property type="term" value="C:cytoplasm"/>
    <property type="evidence" value="ECO:0007669"/>
    <property type="project" value="UniProtKB-SubCell"/>
</dbReference>
<evidence type="ECO:0000256" key="4">
    <source>
        <dbReference type="ARBA" id="ARBA00022969"/>
    </source>
</evidence>
<keyword evidence="7" id="KW-0539">Nucleus</keyword>
<dbReference type="GO" id="GO:0043455">
    <property type="term" value="P:regulation of secondary metabolic process"/>
    <property type="evidence" value="ECO:0007669"/>
    <property type="project" value="UniProtKB-ARBA"/>
</dbReference>
<keyword evidence="4" id="KW-0749">Sporulation</keyword>
<evidence type="ECO:0000313" key="12">
    <source>
        <dbReference type="Proteomes" id="UP000039046"/>
    </source>
</evidence>
<feature type="region of interest" description="Disordered" evidence="9">
    <location>
        <begin position="223"/>
        <end position="400"/>
    </location>
</feature>
<keyword evidence="12" id="KW-1185">Reference proteome</keyword>
<dbReference type="InterPro" id="IPR037525">
    <property type="entry name" value="Velvet_dom"/>
</dbReference>
<accession>A0A0A1TA01</accession>
<keyword evidence="3" id="KW-0963">Cytoplasm</keyword>